<protein>
    <submittedName>
        <fullName evidence="3">Cell division topological specificity factor MinE</fullName>
    </submittedName>
</protein>
<dbReference type="EMBL" id="JAFLCK010000031">
    <property type="protein sequence ID" value="MBN8662126.1"/>
    <property type="molecule type" value="Genomic_DNA"/>
</dbReference>
<proteinExistence type="inferred from homology"/>
<accession>A0A8J7PEU5</accession>
<organism evidence="3 4">
    <name type="scientific">Candidatus Obscuribacter phosphatis</name>
    <dbReference type="NCBI Taxonomy" id="1906157"/>
    <lineage>
        <taxon>Bacteria</taxon>
        <taxon>Bacillati</taxon>
        <taxon>Candidatus Melainabacteria</taxon>
        <taxon>Candidatus Obscuribacterales</taxon>
        <taxon>Candidatus Obscuribacteraceae</taxon>
        <taxon>Candidatus Obscuribacter</taxon>
    </lineage>
</organism>
<evidence type="ECO:0000313" key="4">
    <source>
        <dbReference type="Proteomes" id="UP000664277"/>
    </source>
</evidence>
<evidence type="ECO:0000256" key="2">
    <source>
        <dbReference type="ARBA" id="ARBA00025265"/>
    </source>
</evidence>
<dbReference type="GO" id="GO:0051301">
    <property type="term" value="P:cell division"/>
    <property type="evidence" value="ECO:0007669"/>
    <property type="project" value="UniProtKB-KW"/>
</dbReference>
<dbReference type="Pfam" id="PF03776">
    <property type="entry name" value="MinE"/>
    <property type="match status" value="1"/>
</dbReference>
<gene>
    <name evidence="3" type="ORF">J0M35_17290</name>
</gene>
<comment type="function">
    <text evidence="2">Prevents the cell division inhibition by proteins MinC and MinD at internal division sites while permitting inhibition at polar sites. This ensures cell division at the proper site by restricting the formation of a division septum at the midpoint of the long axis of the cell.</text>
</comment>
<dbReference type="InterPro" id="IPR005527">
    <property type="entry name" value="MinE"/>
</dbReference>
<dbReference type="Gene3D" id="3.30.1070.10">
    <property type="entry name" value="Cell division topological specificity factor MinE"/>
    <property type="match status" value="1"/>
</dbReference>
<dbReference type="InterPro" id="IPR036707">
    <property type="entry name" value="MinE_sf"/>
</dbReference>
<comment type="similarity">
    <text evidence="1">Belongs to the MinE family.</text>
</comment>
<dbReference type="SUPFAM" id="SSF55229">
    <property type="entry name" value="Cell division protein MinE topological specificity domain"/>
    <property type="match status" value="1"/>
</dbReference>
<evidence type="ECO:0000313" key="3">
    <source>
        <dbReference type="EMBL" id="MBN8662126.1"/>
    </source>
</evidence>
<reference evidence="3" key="1">
    <citation type="submission" date="2021-02" db="EMBL/GenBank/DDBJ databases">
        <title>Genome-Resolved Metagenomics of a Microbial Community Performing Photosynthetic Biological Nutrient Removal.</title>
        <authorList>
            <person name="Mcdaniel E.A."/>
        </authorList>
    </citation>
    <scope>NUCLEOTIDE SEQUENCE</scope>
    <source>
        <strain evidence="3">UWPOB_OBS1</strain>
    </source>
</reference>
<dbReference type="Proteomes" id="UP000664277">
    <property type="component" value="Unassembled WGS sequence"/>
</dbReference>
<keyword evidence="3" id="KW-0131">Cell cycle</keyword>
<sequence length="86" mass="10283">MQRIFEWFMQPKADGARTTAKDRMRNMLTHDRLELPAGRLESLEEELVAVVSRYFELDKDTTQFDLQQYERRASLIANFRLLRSKC</sequence>
<keyword evidence="3" id="KW-0132">Cell division</keyword>
<name>A0A8J7PEU5_9BACT</name>
<dbReference type="GO" id="GO:0032955">
    <property type="term" value="P:regulation of division septum assembly"/>
    <property type="evidence" value="ECO:0007669"/>
    <property type="project" value="InterPro"/>
</dbReference>
<evidence type="ECO:0000256" key="1">
    <source>
        <dbReference type="ARBA" id="ARBA00008168"/>
    </source>
</evidence>
<comment type="caution">
    <text evidence="3">The sequence shown here is derived from an EMBL/GenBank/DDBJ whole genome shotgun (WGS) entry which is preliminary data.</text>
</comment>
<dbReference type="AlphaFoldDB" id="A0A8J7PEU5"/>